<evidence type="ECO:0000256" key="5">
    <source>
        <dbReference type="ARBA" id="ARBA00022801"/>
    </source>
</evidence>
<dbReference type="InterPro" id="IPR001584">
    <property type="entry name" value="Integrase_cat-core"/>
</dbReference>
<reference evidence="8 10" key="1">
    <citation type="journal article" date="2012" name="Nat. Biotechnol.">
        <title>Draft genome sequence of pigeonpea (Cajanus cajan), an orphan legume crop of resource-poor farmers.</title>
        <authorList>
            <person name="Varshney R.K."/>
            <person name="Chen W."/>
            <person name="Li Y."/>
            <person name="Bharti A.K."/>
            <person name="Saxena R.K."/>
            <person name="Schlueter J.A."/>
            <person name="Donoghue M.T."/>
            <person name="Azam S."/>
            <person name="Fan G."/>
            <person name="Whaley A.M."/>
            <person name="Farmer A.D."/>
            <person name="Sheridan J."/>
            <person name="Iwata A."/>
            <person name="Tuteja R."/>
            <person name="Penmetsa R.V."/>
            <person name="Wu W."/>
            <person name="Upadhyaya H.D."/>
            <person name="Yang S.P."/>
            <person name="Shah T."/>
            <person name="Saxena K.B."/>
            <person name="Michael T."/>
            <person name="McCombie W.R."/>
            <person name="Yang B."/>
            <person name="Zhang G."/>
            <person name="Yang H."/>
            <person name="Wang J."/>
            <person name="Spillane C."/>
            <person name="Cook D.R."/>
            <person name="May G.D."/>
            <person name="Xu X."/>
            <person name="Jackson S.A."/>
        </authorList>
    </citation>
    <scope>NUCLEOTIDE SEQUENCE [LARGE SCALE GENOMIC DNA]</scope>
    <source>
        <strain evidence="10">cv. Asha</strain>
    </source>
</reference>
<proteinExistence type="predicted"/>
<dbReference type="SUPFAM" id="SSF56672">
    <property type="entry name" value="DNA/RNA polymerases"/>
    <property type="match status" value="1"/>
</dbReference>
<dbReference type="Gramene" id="C.cajan_45250.t">
    <property type="protein sequence ID" value="C.cajan_45250.t"/>
    <property type="gene ID" value="C.cajan_45250"/>
</dbReference>
<accession>A0A151QNL8</accession>
<dbReference type="AlphaFoldDB" id="A0A151QNL8"/>
<dbReference type="GO" id="GO:0003964">
    <property type="term" value="F:RNA-directed DNA polymerase activity"/>
    <property type="evidence" value="ECO:0007669"/>
    <property type="project" value="UniProtKB-KW"/>
</dbReference>
<dbReference type="Gramene" id="C.cajan_45252.t">
    <property type="protein sequence ID" value="C.cajan_45252.t"/>
    <property type="gene ID" value="C.cajan_45252"/>
</dbReference>
<keyword evidence="10" id="KW-1185">Reference proteome</keyword>
<dbReference type="Proteomes" id="UP000075243">
    <property type="component" value="Unassembled WGS sequence"/>
</dbReference>
<evidence type="ECO:0000313" key="9">
    <source>
        <dbReference type="EMBL" id="KYP31895.1"/>
    </source>
</evidence>
<dbReference type="EMBL" id="KQ485586">
    <property type="protein sequence ID" value="KYP31893.1"/>
    <property type="molecule type" value="Genomic_DNA"/>
</dbReference>
<keyword evidence="6" id="KW-0695">RNA-directed DNA polymerase</keyword>
<evidence type="ECO:0000256" key="3">
    <source>
        <dbReference type="ARBA" id="ARBA00022722"/>
    </source>
</evidence>
<dbReference type="PANTHER" id="PTHR34072:SF57">
    <property type="entry name" value="RNA-DIRECTED DNA POLYMERASE"/>
    <property type="match status" value="1"/>
</dbReference>
<name>A0A151QNL8_CAJCA</name>
<evidence type="ECO:0000259" key="7">
    <source>
        <dbReference type="PROSITE" id="PS50994"/>
    </source>
</evidence>
<dbReference type="Pfam" id="PF17917">
    <property type="entry name" value="RT_RNaseH"/>
    <property type="match status" value="1"/>
</dbReference>
<evidence type="ECO:0000256" key="1">
    <source>
        <dbReference type="ARBA" id="ARBA00022679"/>
    </source>
</evidence>
<evidence type="ECO:0000313" key="10">
    <source>
        <dbReference type="Proteomes" id="UP000075243"/>
    </source>
</evidence>
<dbReference type="GO" id="GO:0008445">
    <property type="term" value="F:D-aspartate oxidase activity"/>
    <property type="evidence" value="ECO:0007669"/>
    <property type="project" value="UniProtKB-EC"/>
</dbReference>
<evidence type="ECO:0000256" key="2">
    <source>
        <dbReference type="ARBA" id="ARBA00022695"/>
    </source>
</evidence>
<dbReference type="EC" id="1.4.3.1" evidence="8"/>
<dbReference type="InterPro" id="IPR036397">
    <property type="entry name" value="RNaseH_sf"/>
</dbReference>
<keyword evidence="1" id="KW-0808">Transferase</keyword>
<feature type="domain" description="Integrase catalytic" evidence="7">
    <location>
        <begin position="187"/>
        <end position="263"/>
    </location>
</feature>
<keyword evidence="8" id="KW-0560">Oxidoreductase</keyword>
<dbReference type="PROSITE" id="PS50994">
    <property type="entry name" value="INTEGRASE"/>
    <property type="match status" value="1"/>
</dbReference>
<dbReference type="GO" id="GO:0015074">
    <property type="term" value="P:DNA integration"/>
    <property type="evidence" value="ECO:0007669"/>
    <property type="project" value="InterPro"/>
</dbReference>
<dbReference type="EMBL" id="KQ485586">
    <property type="protein sequence ID" value="KYP31895.1"/>
    <property type="molecule type" value="Genomic_DNA"/>
</dbReference>
<dbReference type="InterPro" id="IPR041373">
    <property type="entry name" value="RT_RNaseH"/>
</dbReference>
<dbReference type="InterPro" id="IPR012337">
    <property type="entry name" value="RNaseH-like_sf"/>
</dbReference>
<sequence length="263" mass="30095">MCDASNYALGGVLARRVDKLPRLIYYASRTLDAAQANYTTIVKEVLAIILALDKFRSYLLVSRVIVYTNHATLKYLLKKAESKPRLIKEFDLDIRDRNGAQNLVVDHLSRIERDEDSADVLPIQDNFPDENLLIISFVSVSSTTPCDQVIRRCIPDHEIDSVLQFCHFSAPGGHLGIQRTVRKRQQMPQQPMLFCEVFDVWGINFMGPFPVSFGFSYILLAVDYVSKWVEAKPTKTNDTRVVVDFVRYHLFYRFGVPRAIVSD</sequence>
<dbReference type="CDD" id="cd09274">
    <property type="entry name" value="RNase_HI_RT_Ty3"/>
    <property type="match status" value="1"/>
</dbReference>
<dbReference type="FunFam" id="3.10.20.370:FF:000001">
    <property type="entry name" value="Retrovirus-related Pol polyprotein from transposon 17.6-like protein"/>
    <property type="match status" value="1"/>
</dbReference>
<dbReference type="GO" id="GO:0003676">
    <property type="term" value="F:nucleic acid binding"/>
    <property type="evidence" value="ECO:0007669"/>
    <property type="project" value="InterPro"/>
</dbReference>
<dbReference type="SUPFAM" id="SSF53098">
    <property type="entry name" value="Ribonuclease H-like"/>
    <property type="match status" value="1"/>
</dbReference>
<keyword evidence="4" id="KW-0255">Endonuclease</keyword>
<dbReference type="GO" id="GO:0016787">
    <property type="term" value="F:hydrolase activity"/>
    <property type="evidence" value="ECO:0007669"/>
    <property type="project" value="UniProtKB-KW"/>
</dbReference>
<dbReference type="Gene3D" id="3.10.20.370">
    <property type="match status" value="1"/>
</dbReference>
<evidence type="ECO:0000256" key="6">
    <source>
        <dbReference type="ARBA" id="ARBA00022918"/>
    </source>
</evidence>
<dbReference type="Gene3D" id="3.30.420.10">
    <property type="entry name" value="Ribonuclease H-like superfamily/Ribonuclease H"/>
    <property type="match status" value="1"/>
</dbReference>
<keyword evidence="5" id="KW-0378">Hydrolase</keyword>
<gene>
    <name evidence="8" type="ORF">KK1_047561</name>
    <name evidence="9" type="ORF">KK1_047564</name>
</gene>
<evidence type="ECO:0000313" key="8">
    <source>
        <dbReference type="EMBL" id="KYP31893.1"/>
    </source>
</evidence>
<dbReference type="PANTHER" id="PTHR34072">
    <property type="entry name" value="ENZYMATIC POLYPROTEIN-RELATED"/>
    <property type="match status" value="1"/>
</dbReference>
<keyword evidence="2" id="KW-0548">Nucleotidyltransferase</keyword>
<dbReference type="InterPro" id="IPR043502">
    <property type="entry name" value="DNA/RNA_pol_sf"/>
</dbReference>
<keyword evidence="3" id="KW-0540">Nuclease</keyword>
<dbReference type="GO" id="GO:0004519">
    <property type="term" value="F:endonuclease activity"/>
    <property type="evidence" value="ECO:0007669"/>
    <property type="project" value="UniProtKB-KW"/>
</dbReference>
<evidence type="ECO:0000256" key="4">
    <source>
        <dbReference type="ARBA" id="ARBA00022759"/>
    </source>
</evidence>
<protein>
    <submittedName>
        <fullName evidence="8">Retrovirus-related Pol polyprotein from transposon 17.6</fullName>
        <ecNumber evidence="8">1.4.3.1</ecNumber>
    </submittedName>
</protein>
<organism evidence="8 10">
    <name type="scientific">Cajanus cajan</name>
    <name type="common">Pigeon pea</name>
    <name type="synonym">Cajanus indicus</name>
    <dbReference type="NCBI Taxonomy" id="3821"/>
    <lineage>
        <taxon>Eukaryota</taxon>
        <taxon>Viridiplantae</taxon>
        <taxon>Streptophyta</taxon>
        <taxon>Embryophyta</taxon>
        <taxon>Tracheophyta</taxon>
        <taxon>Spermatophyta</taxon>
        <taxon>Magnoliopsida</taxon>
        <taxon>eudicotyledons</taxon>
        <taxon>Gunneridae</taxon>
        <taxon>Pentapetalae</taxon>
        <taxon>rosids</taxon>
        <taxon>fabids</taxon>
        <taxon>Fabales</taxon>
        <taxon>Fabaceae</taxon>
        <taxon>Papilionoideae</taxon>
        <taxon>50 kb inversion clade</taxon>
        <taxon>NPAAA clade</taxon>
        <taxon>indigoferoid/millettioid clade</taxon>
        <taxon>Phaseoleae</taxon>
        <taxon>Cajanus</taxon>
    </lineage>
</organism>